<gene>
    <name evidence="4" type="ORF">SAMN05216227_101138</name>
</gene>
<comment type="similarity">
    <text evidence="1">Belongs to the short-chain dehydrogenases/reductases (SDR) family.</text>
</comment>
<dbReference type="Gene3D" id="3.40.50.720">
    <property type="entry name" value="NAD(P)-binding Rossmann-like Domain"/>
    <property type="match status" value="1"/>
</dbReference>
<dbReference type="PANTHER" id="PTHR44196">
    <property type="entry name" value="DEHYDROGENASE/REDUCTASE SDR FAMILY MEMBER 7B"/>
    <property type="match status" value="1"/>
</dbReference>
<evidence type="ECO:0000256" key="1">
    <source>
        <dbReference type="ARBA" id="ARBA00006484"/>
    </source>
</evidence>
<proteinExistence type="inferred from homology"/>
<organism evidence="4 5">
    <name type="scientific">Pseudorhodobacter antarcticus</name>
    <dbReference type="NCBI Taxonomy" id="1077947"/>
    <lineage>
        <taxon>Bacteria</taxon>
        <taxon>Pseudomonadati</taxon>
        <taxon>Pseudomonadota</taxon>
        <taxon>Alphaproteobacteria</taxon>
        <taxon>Rhodobacterales</taxon>
        <taxon>Paracoccaceae</taxon>
        <taxon>Pseudorhodobacter</taxon>
    </lineage>
</organism>
<dbReference type="GO" id="GO:0016491">
    <property type="term" value="F:oxidoreductase activity"/>
    <property type="evidence" value="ECO:0007669"/>
    <property type="project" value="UniProtKB-KW"/>
</dbReference>
<dbReference type="Proteomes" id="UP000183002">
    <property type="component" value="Unassembled WGS sequence"/>
</dbReference>
<dbReference type="PANTHER" id="PTHR44196:SF1">
    <property type="entry name" value="DEHYDROGENASE_REDUCTASE SDR FAMILY MEMBER 7B"/>
    <property type="match status" value="1"/>
</dbReference>
<dbReference type="InterPro" id="IPR036291">
    <property type="entry name" value="NAD(P)-bd_dom_sf"/>
</dbReference>
<dbReference type="SUPFAM" id="SSF51735">
    <property type="entry name" value="NAD(P)-binding Rossmann-fold domains"/>
    <property type="match status" value="1"/>
</dbReference>
<feature type="domain" description="Ketoreductase" evidence="3">
    <location>
        <begin position="8"/>
        <end position="185"/>
    </location>
</feature>
<protein>
    <submittedName>
        <fullName evidence="4">NADP-dependent 3-hydroxy acid dehydrogenase YdfG</fullName>
    </submittedName>
</protein>
<keyword evidence="5" id="KW-1185">Reference proteome</keyword>
<dbReference type="InterPro" id="IPR002347">
    <property type="entry name" value="SDR_fam"/>
</dbReference>
<dbReference type="Pfam" id="PF00106">
    <property type="entry name" value="adh_short"/>
    <property type="match status" value="1"/>
</dbReference>
<dbReference type="SMART" id="SM00822">
    <property type="entry name" value="PKS_KR"/>
    <property type="match status" value="1"/>
</dbReference>
<dbReference type="InterPro" id="IPR057326">
    <property type="entry name" value="KR_dom"/>
</dbReference>
<dbReference type="GO" id="GO:0016020">
    <property type="term" value="C:membrane"/>
    <property type="evidence" value="ECO:0007669"/>
    <property type="project" value="TreeGrafter"/>
</dbReference>
<dbReference type="EMBL" id="FOCO01000011">
    <property type="protein sequence ID" value="SEN32123.1"/>
    <property type="molecule type" value="Genomic_DNA"/>
</dbReference>
<reference evidence="4 5" key="1">
    <citation type="submission" date="2016-10" db="EMBL/GenBank/DDBJ databases">
        <authorList>
            <person name="de Groot N.N."/>
        </authorList>
    </citation>
    <scope>NUCLEOTIDE SEQUENCE [LARGE SCALE GENOMIC DNA]</scope>
    <source>
        <strain evidence="4 5">CGMCC 1.10836</strain>
    </source>
</reference>
<name>A0A1H8FK40_9RHOB</name>
<dbReference type="AlphaFoldDB" id="A0A1H8FK40"/>
<dbReference type="PRINTS" id="PR00081">
    <property type="entry name" value="GDHRDH"/>
</dbReference>
<evidence type="ECO:0000313" key="4">
    <source>
        <dbReference type="EMBL" id="SEN32123.1"/>
    </source>
</evidence>
<dbReference type="STRING" id="1077947.SAMN05216227_101138"/>
<accession>A0A1H8FK40</accession>
<evidence type="ECO:0000259" key="3">
    <source>
        <dbReference type="SMART" id="SM00822"/>
    </source>
</evidence>
<keyword evidence="2" id="KW-0560">Oxidoreductase</keyword>
<evidence type="ECO:0000256" key="2">
    <source>
        <dbReference type="ARBA" id="ARBA00023002"/>
    </source>
</evidence>
<evidence type="ECO:0000313" key="5">
    <source>
        <dbReference type="Proteomes" id="UP000183002"/>
    </source>
</evidence>
<sequence length="246" mass="26491">MMRNWQGKKYWLVGASEGLGLALARQISAAGAEVILSARSEASLANAVAQMPGRARAVVVDVADSASVARAAVQVGDVDGVVFLAGVYWPMKAQAWDAEQIETMCNVNFTGCARVIGAALPGMVARGSGHVVLTGSLSGFRGLPGANGYGPAKAGVMAMAETLYADLRGSGITVQLANPGFIRTRLTDKNDFTMPFLMEPEEAARHMFELMQTDRFKANFPTVFSWLFRLSQFLPDWAYYRVFAPK</sequence>